<keyword evidence="11" id="KW-1185">Reference proteome</keyword>
<reference evidence="10 11" key="1">
    <citation type="journal article" date="2013" name="Int. J. Syst. Evol. Microbiol.">
        <title>Kordia antarctica sp. nov., isolated from Antarctic seawater.</title>
        <authorList>
            <person name="Baek K."/>
            <person name="Choi A."/>
            <person name="Kang I."/>
            <person name="Lee K."/>
            <person name="Cho J.C."/>
        </authorList>
    </citation>
    <scope>NUCLEOTIDE SEQUENCE [LARGE SCALE GENOMIC DNA]</scope>
    <source>
        <strain evidence="10 11">IMCC3317</strain>
    </source>
</reference>
<evidence type="ECO:0000256" key="1">
    <source>
        <dbReference type="ARBA" id="ARBA00004713"/>
    </source>
</evidence>
<feature type="active site" description="Proton acceptor" evidence="7">
    <location>
        <position position="75"/>
    </location>
</feature>
<evidence type="ECO:0000256" key="7">
    <source>
        <dbReference type="PIRSR" id="PIRSR639901-1"/>
    </source>
</evidence>
<comment type="subcellular location">
    <subcellularLocation>
        <location evidence="8">Cell membrane</location>
    </subcellularLocation>
</comment>
<dbReference type="Pfam" id="PF04413">
    <property type="entry name" value="Glycos_transf_N"/>
    <property type="match status" value="1"/>
</dbReference>
<feature type="domain" description="3-deoxy-D-manno-octulosonic-acid transferase N-terminal" evidence="9">
    <location>
        <begin position="60"/>
        <end position="221"/>
    </location>
</feature>
<evidence type="ECO:0000256" key="6">
    <source>
        <dbReference type="ARBA" id="ARBA00049183"/>
    </source>
</evidence>
<dbReference type="PANTHER" id="PTHR42755:SF1">
    <property type="entry name" value="3-DEOXY-D-MANNO-OCTULOSONIC ACID TRANSFERASE, MITOCHONDRIAL-RELATED"/>
    <property type="match status" value="1"/>
</dbReference>
<evidence type="ECO:0000256" key="3">
    <source>
        <dbReference type="ARBA" id="ARBA00019077"/>
    </source>
</evidence>
<feature type="transmembrane region" description="Helical" evidence="8">
    <location>
        <begin position="15"/>
        <end position="38"/>
    </location>
</feature>
<comment type="function">
    <text evidence="8">Involved in lipopolysaccharide (LPS) biosynthesis. Catalyzes the transfer of 3-deoxy-D-manno-octulosonate (Kdo) residue(s) from CMP-Kdo to lipid IV(A), the tetraacyldisaccharide-1,4'-bisphosphate precursor of lipid A.</text>
</comment>
<evidence type="ECO:0000256" key="4">
    <source>
        <dbReference type="ARBA" id="ARBA00022679"/>
    </source>
</evidence>
<evidence type="ECO:0000259" key="9">
    <source>
        <dbReference type="Pfam" id="PF04413"/>
    </source>
</evidence>
<comment type="pathway">
    <text evidence="1 8">Bacterial outer membrane biogenesis; LPS core biosynthesis.</text>
</comment>
<sequence length="427" mass="48639">MNLKERCILAPNSLLLYFIYNILVYIAGFFLKIVALFNKKLGLFVHGRKTVFDILSNQIKKEDTVIWFHTASLGEYEQGLPVLEALKKKYPTHKFVLTFFSPSGYEVKKDSGVADVITYLPLDTKANAKRFLKLIHPELVVFVKYEFWPNYLAELKKQQIHTISISTIFRPSQAFFKFYGGWMRKSLHAFNHIFVQDEASQKLLESIHYTNTTISGDTRFDRVLEILQRDNSLAFIEDFKGDKTCVVIGSSWQEDEALFVPFINDSTKDCKYIIAPHTIKSQEIEKLKSSITKNTVLFSELDQHQDLSQFAVFIVDTIGILTKVYSYADIAYVGGGMGNTGLHNTLEPAVFRIPVVIGKNYVGFKEAEDLVALGGVLSVKSQTEFNTTMNRLLEDANFKTSVGVMNHNYVHSHGNASEIIMEYLSKR</sequence>
<keyword evidence="8" id="KW-0448">Lipopolysaccharide biosynthesis</keyword>
<dbReference type="GO" id="GO:0009245">
    <property type="term" value="P:lipid A biosynthetic process"/>
    <property type="evidence" value="ECO:0007669"/>
    <property type="project" value="TreeGrafter"/>
</dbReference>
<accession>A0A7L4ZPB9</accession>
<dbReference type="GO" id="GO:0043842">
    <property type="term" value="F:Kdo transferase activity"/>
    <property type="evidence" value="ECO:0007669"/>
    <property type="project" value="UniProtKB-EC"/>
</dbReference>
<keyword evidence="8" id="KW-1133">Transmembrane helix</keyword>
<name>A0A7L4ZPB9_9FLAO</name>
<comment type="catalytic activity">
    <reaction evidence="6 8">
        <text>lipid IVA (E. coli) + CMP-3-deoxy-beta-D-manno-octulosonate = alpha-Kdo-(2-&gt;6)-lipid IVA (E. coli) + CMP + H(+)</text>
        <dbReference type="Rhea" id="RHEA:28066"/>
        <dbReference type="ChEBI" id="CHEBI:15378"/>
        <dbReference type="ChEBI" id="CHEBI:58603"/>
        <dbReference type="ChEBI" id="CHEBI:60364"/>
        <dbReference type="ChEBI" id="CHEBI:60377"/>
        <dbReference type="ChEBI" id="CHEBI:85987"/>
        <dbReference type="EC" id="2.4.99.12"/>
    </reaction>
</comment>
<keyword evidence="4 8" id="KW-0808">Transferase</keyword>
<dbReference type="Gene3D" id="3.40.50.2000">
    <property type="entry name" value="Glycogen Phosphorylase B"/>
    <property type="match status" value="1"/>
</dbReference>
<organism evidence="10 11">
    <name type="scientific">Kordia antarctica</name>
    <dbReference type="NCBI Taxonomy" id="1218801"/>
    <lineage>
        <taxon>Bacteria</taxon>
        <taxon>Pseudomonadati</taxon>
        <taxon>Bacteroidota</taxon>
        <taxon>Flavobacteriia</taxon>
        <taxon>Flavobacteriales</taxon>
        <taxon>Flavobacteriaceae</taxon>
        <taxon>Kordia</taxon>
    </lineage>
</organism>
<dbReference type="UniPathway" id="UPA00958"/>
<dbReference type="KEGG" id="kan:IMCC3317_36800"/>
<evidence type="ECO:0000313" key="10">
    <source>
        <dbReference type="EMBL" id="QHI38289.1"/>
    </source>
</evidence>
<dbReference type="GO" id="GO:0009244">
    <property type="term" value="P:lipopolysaccharide core region biosynthetic process"/>
    <property type="evidence" value="ECO:0007669"/>
    <property type="project" value="UniProtKB-UniRule"/>
</dbReference>
<proteinExistence type="inferred from homology"/>
<dbReference type="AlphaFoldDB" id="A0A7L4ZPB9"/>
<dbReference type="PANTHER" id="PTHR42755">
    <property type="entry name" value="3-DEOXY-MANNO-OCTULOSONATE CYTIDYLYLTRANSFERASE"/>
    <property type="match status" value="1"/>
</dbReference>
<keyword evidence="8" id="KW-0812">Transmembrane</keyword>
<keyword evidence="8" id="KW-1003">Cell membrane</keyword>
<dbReference type="EMBL" id="CP019288">
    <property type="protein sequence ID" value="QHI38289.1"/>
    <property type="molecule type" value="Genomic_DNA"/>
</dbReference>
<dbReference type="OrthoDB" id="9789797at2"/>
<dbReference type="InterPro" id="IPR038107">
    <property type="entry name" value="Glycos_transf_N_sf"/>
</dbReference>
<protein>
    <recommendedName>
        <fullName evidence="3 8">3-deoxy-D-manno-octulosonic acid transferase</fullName>
        <shortName evidence="8">Kdo transferase</shortName>
        <ecNumber evidence="2 8">2.4.99.12</ecNumber>
    </recommendedName>
    <alternativeName>
        <fullName evidence="5 8">Lipid IV(A) 3-deoxy-D-manno-octulosonic acid transferase</fullName>
    </alternativeName>
</protein>
<comment type="similarity">
    <text evidence="8">Belongs to the glycosyltransferase group 1 family.</text>
</comment>
<evidence type="ECO:0000256" key="2">
    <source>
        <dbReference type="ARBA" id="ARBA00012621"/>
    </source>
</evidence>
<gene>
    <name evidence="10" type="primary">waaA</name>
    <name evidence="10" type="ORF">IMCC3317_36800</name>
</gene>
<evidence type="ECO:0000256" key="5">
    <source>
        <dbReference type="ARBA" id="ARBA00031445"/>
    </source>
</evidence>
<dbReference type="SUPFAM" id="SSF53756">
    <property type="entry name" value="UDP-Glycosyltransferase/glycogen phosphorylase"/>
    <property type="match status" value="1"/>
</dbReference>
<dbReference type="GO" id="GO:0005886">
    <property type="term" value="C:plasma membrane"/>
    <property type="evidence" value="ECO:0007669"/>
    <property type="project" value="UniProtKB-SubCell"/>
</dbReference>
<evidence type="ECO:0000256" key="8">
    <source>
        <dbReference type="RuleBase" id="RU365103"/>
    </source>
</evidence>
<dbReference type="Gene3D" id="3.40.50.11720">
    <property type="entry name" value="3-Deoxy-D-manno-octulosonic-acid transferase, N-terminal domain"/>
    <property type="match status" value="1"/>
</dbReference>
<keyword evidence="10" id="KW-0328">Glycosyltransferase</keyword>
<dbReference type="Proteomes" id="UP000464657">
    <property type="component" value="Chromosome"/>
</dbReference>
<evidence type="ECO:0000313" key="11">
    <source>
        <dbReference type="Proteomes" id="UP000464657"/>
    </source>
</evidence>
<dbReference type="EC" id="2.4.99.12" evidence="2 8"/>
<keyword evidence="8" id="KW-0472">Membrane</keyword>
<dbReference type="InterPro" id="IPR007507">
    <property type="entry name" value="Glycos_transf_N"/>
</dbReference>
<dbReference type="InterPro" id="IPR039901">
    <property type="entry name" value="Kdotransferase"/>
</dbReference>